<evidence type="ECO:0000256" key="1">
    <source>
        <dbReference type="SAM" id="Phobius"/>
    </source>
</evidence>
<accession>A0ABW1YRR3</accession>
<organism evidence="2 3">
    <name type="scientific">Microbulbifer taiwanensis</name>
    <dbReference type="NCBI Taxonomy" id="986746"/>
    <lineage>
        <taxon>Bacteria</taxon>
        <taxon>Pseudomonadati</taxon>
        <taxon>Pseudomonadota</taxon>
        <taxon>Gammaproteobacteria</taxon>
        <taxon>Cellvibrionales</taxon>
        <taxon>Microbulbiferaceae</taxon>
        <taxon>Microbulbifer</taxon>
    </lineage>
</organism>
<feature type="transmembrane region" description="Helical" evidence="1">
    <location>
        <begin position="39"/>
        <end position="57"/>
    </location>
</feature>
<evidence type="ECO:0008006" key="4">
    <source>
        <dbReference type="Google" id="ProtNLM"/>
    </source>
</evidence>
<keyword evidence="3" id="KW-1185">Reference proteome</keyword>
<evidence type="ECO:0000313" key="2">
    <source>
        <dbReference type="EMBL" id="MFC6635472.1"/>
    </source>
</evidence>
<protein>
    <recommendedName>
        <fullName evidence="4">DUF1440 domain-containing protein</fullName>
    </recommendedName>
</protein>
<dbReference type="EMBL" id="JBHSVR010000001">
    <property type="protein sequence ID" value="MFC6635472.1"/>
    <property type="molecule type" value="Genomic_DNA"/>
</dbReference>
<name>A0ABW1YRR3_9GAMM</name>
<feature type="transmembrane region" description="Helical" evidence="1">
    <location>
        <begin position="6"/>
        <end position="27"/>
    </location>
</feature>
<keyword evidence="1" id="KW-0472">Membrane</keyword>
<gene>
    <name evidence="2" type="ORF">ACFQBM_19530</name>
</gene>
<reference evidence="3" key="1">
    <citation type="journal article" date="2019" name="Int. J. Syst. Evol. Microbiol.">
        <title>The Global Catalogue of Microorganisms (GCM) 10K type strain sequencing project: providing services to taxonomists for standard genome sequencing and annotation.</title>
        <authorList>
            <consortium name="The Broad Institute Genomics Platform"/>
            <consortium name="The Broad Institute Genome Sequencing Center for Infectious Disease"/>
            <person name="Wu L."/>
            <person name="Ma J."/>
        </authorList>
    </citation>
    <scope>NUCLEOTIDE SEQUENCE [LARGE SCALE GENOMIC DNA]</scope>
    <source>
        <strain evidence="3">CGMCC 1.13718</strain>
    </source>
</reference>
<dbReference type="RefSeq" id="WP_193194709.1">
    <property type="nucleotide sequence ID" value="NZ_JACZFR010000066.1"/>
</dbReference>
<keyword evidence="1" id="KW-0812">Transmembrane</keyword>
<dbReference type="Proteomes" id="UP001596425">
    <property type="component" value="Unassembled WGS sequence"/>
</dbReference>
<keyword evidence="1" id="KW-1133">Transmembrane helix</keyword>
<comment type="caution">
    <text evidence="2">The sequence shown here is derived from an EMBL/GenBank/DDBJ whole genome shotgun (WGS) entry which is preliminary data.</text>
</comment>
<evidence type="ECO:0000313" key="3">
    <source>
        <dbReference type="Proteomes" id="UP001596425"/>
    </source>
</evidence>
<sequence>MNQISVIKIAVYAGIGAALVGLIAFIVNWTAWGGGMPGYRFFLFPGNLTLVYIWHPLFTEEIDFWPKLAIHILGQFTVVSLFTALITAALKRLPRFLTL</sequence>
<proteinExistence type="predicted"/>
<feature type="transmembrane region" description="Helical" evidence="1">
    <location>
        <begin position="69"/>
        <end position="90"/>
    </location>
</feature>